<accession>A0A243RSI7</accession>
<dbReference type="AlphaFoldDB" id="A0A243RSI7"/>
<keyword evidence="6" id="KW-1185">Reference proteome</keyword>
<dbReference type="Pfam" id="PF13692">
    <property type="entry name" value="Glyco_trans_1_4"/>
    <property type="match status" value="1"/>
</dbReference>
<evidence type="ECO:0000256" key="1">
    <source>
        <dbReference type="ARBA" id="ARBA00022676"/>
    </source>
</evidence>
<organism evidence="5 6">
    <name type="scientific">Streptosporangium minutum</name>
    <dbReference type="NCBI Taxonomy" id="569862"/>
    <lineage>
        <taxon>Bacteria</taxon>
        <taxon>Bacillati</taxon>
        <taxon>Actinomycetota</taxon>
        <taxon>Actinomycetes</taxon>
        <taxon>Streptosporangiales</taxon>
        <taxon>Streptosporangiaceae</taxon>
        <taxon>Streptosporangium</taxon>
    </lineage>
</organism>
<reference evidence="5 6" key="1">
    <citation type="submission" date="2017-05" db="EMBL/GenBank/DDBJ databases">
        <title>Biotechnological potential of actinobacteria isolated from South African environments.</title>
        <authorList>
            <person name="Le Roes-Hill M."/>
            <person name="Prins A."/>
            <person name="Durrell K.A."/>
        </authorList>
    </citation>
    <scope>NUCLEOTIDE SEQUENCE [LARGE SCALE GENOMIC DNA]</scope>
    <source>
        <strain evidence="5">M26</strain>
    </source>
</reference>
<dbReference type="Gene3D" id="3.40.50.2000">
    <property type="entry name" value="Glycogen Phosphorylase B"/>
    <property type="match status" value="2"/>
</dbReference>
<feature type="compositionally biased region" description="Basic and acidic residues" evidence="3">
    <location>
        <begin position="401"/>
        <end position="410"/>
    </location>
</feature>
<evidence type="ECO:0000313" key="5">
    <source>
        <dbReference type="EMBL" id="OUC97971.1"/>
    </source>
</evidence>
<keyword evidence="2" id="KW-0808">Transferase</keyword>
<evidence type="ECO:0000313" key="6">
    <source>
        <dbReference type="Proteomes" id="UP000194761"/>
    </source>
</evidence>
<dbReference type="GO" id="GO:0016757">
    <property type="term" value="F:glycosyltransferase activity"/>
    <property type="evidence" value="ECO:0007669"/>
    <property type="project" value="UniProtKB-KW"/>
</dbReference>
<dbReference type="InterPro" id="IPR028098">
    <property type="entry name" value="Glyco_trans_4-like_N"/>
</dbReference>
<feature type="region of interest" description="Disordered" evidence="3">
    <location>
        <begin position="392"/>
        <end position="424"/>
    </location>
</feature>
<protein>
    <recommendedName>
        <fullName evidence="4">Glycosyltransferase subfamily 4-like N-terminal domain-containing protein</fullName>
    </recommendedName>
</protein>
<dbReference type="Proteomes" id="UP000194761">
    <property type="component" value="Unassembled WGS sequence"/>
</dbReference>
<feature type="domain" description="Glycosyltransferase subfamily 4-like N-terminal" evidence="4">
    <location>
        <begin position="33"/>
        <end position="198"/>
    </location>
</feature>
<evidence type="ECO:0000256" key="2">
    <source>
        <dbReference type="ARBA" id="ARBA00022679"/>
    </source>
</evidence>
<sequence>MMSSLKRRRRRRSRHLAGTRELRVFYMIGTMGIGGAESQVVLRAAEMRARGIDSRVLLLFDGGPFEARLRDAGVPVTHLRFRTISAAGRWRALLYGIAAFCRLVRLLRRTRPHVLHAHLFHAYAIGVPAGRLAGVPLVVAGRHTPLTIIGWSRLTSLVDRTANRLADHIVPVSQSIADELVSRFRVRHKVSVIHNGLPPAAFLPQNPAPLETELPVIVCVSRLHPLKGHRYLLDATALLERRGLKCTVVLIGDGPERGRLERQVEELGIDVRFLGFRTDVGAWLARAEIMVHPTLAEALGNCVMEAMAAGLPTVSTTVGGVPELLGEGRGLLVPPADVTALADAIQRLLTDDALAERLRASARAWVADNLTSEKLVDRYLSTYSRVMRQKFTTGPDVPIGPRDHGRRGDRTGSPAGDRVSGHGR</sequence>
<comment type="caution">
    <text evidence="5">The sequence shown here is derived from an EMBL/GenBank/DDBJ whole genome shotgun (WGS) entry which is preliminary data.</text>
</comment>
<dbReference type="PANTHER" id="PTHR12526:SF630">
    <property type="entry name" value="GLYCOSYLTRANSFERASE"/>
    <property type="match status" value="1"/>
</dbReference>
<dbReference type="PANTHER" id="PTHR12526">
    <property type="entry name" value="GLYCOSYLTRANSFERASE"/>
    <property type="match status" value="1"/>
</dbReference>
<dbReference type="SUPFAM" id="SSF53756">
    <property type="entry name" value="UDP-Glycosyltransferase/glycogen phosphorylase"/>
    <property type="match status" value="1"/>
</dbReference>
<dbReference type="CDD" id="cd03811">
    <property type="entry name" value="GT4_GT28_WabH-like"/>
    <property type="match status" value="1"/>
</dbReference>
<keyword evidence="1" id="KW-0328">Glycosyltransferase</keyword>
<name>A0A243RSI7_9ACTN</name>
<evidence type="ECO:0000256" key="3">
    <source>
        <dbReference type="SAM" id="MobiDB-lite"/>
    </source>
</evidence>
<proteinExistence type="predicted"/>
<dbReference type="Pfam" id="PF13439">
    <property type="entry name" value="Glyco_transf_4"/>
    <property type="match status" value="1"/>
</dbReference>
<evidence type="ECO:0000259" key="4">
    <source>
        <dbReference type="Pfam" id="PF13439"/>
    </source>
</evidence>
<gene>
    <name evidence="5" type="ORF">CA984_09000</name>
</gene>
<dbReference type="EMBL" id="NGFP01000028">
    <property type="protein sequence ID" value="OUC97971.1"/>
    <property type="molecule type" value="Genomic_DNA"/>
</dbReference>